<dbReference type="Gene3D" id="1.10.4060.10">
    <property type="entry name" value="BPP1347 like domain"/>
    <property type="match status" value="1"/>
</dbReference>
<organism evidence="2 3">
    <name type="scientific">Diaphorobacter aerolatus</name>
    <dbReference type="NCBI Taxonomy" id="1288495"/>
    <lineage>
        <taxon>Bacteria</taxon>
        <taxon>Pseudomonadati</taxon>
        <taxon>Pseudomonadota</taxon>
        <taxon>Betaproteobacteria</taxon>
        <taxon>Burkholderiales</taxon>
        <taxon>Comamonadaceae</taxon>
        <taxon>Diaphorobacter</taxon>
    </lineage>
</organism>
<dbReference type="PANTHER" id="PTHR46732:SF8">
    <property type="entry name" value="ATP-DEPENDENT PROTEASE LA (LON) DOMAIN PROTEIN"/>
    <property type="match status" value="1"/>
</dbReference>
<proteinExistence type="predicted"/>
<protein>
    <submittedName>
        <fullName evidence="2">LON peptidase substrate-binding domain-containing protein</fullName>
    </submittedName>
</protein>
<dbReference type="AlphaFoldDB" id="A0A7H0GN43"/>
<dbReference type="KEGG" id="daer:H9K75_07200"/>
<feature type="domain" description="Lon N-terminal" evidence="1">
    <location>
        <begin position="7"/>
        <end position="210"/>
    </location>
</feature>
<accession>A0A7H0GN43</accession>
<dbReference type="PANTHER" id="PTHR46732">
    <property type="entry name" value="ATP-DEPENDENT PROTEASE LA (LON) DOMAIN PROTEIN"/>
    <property type="match status" value="1"/>
</dbReference>
<dbReference type="SUPFAM" id="SSF88697">
    <property type="entry name" value="PUA domain-like"/>
    <property type="match status" value="1"/>
</dbReference>
<evidence type="ECO:0000313" key="2">
    <source>
        <dbReference type="EMBL" id="QNP49709.1"/>
    </source>
</evidence>
<dbReference type="SMART" id="SM00464">
    <property type="entry name" value="LON"/>
    <property type="match status" value="1"/>
</dbReference>
<dbReference type="Gene3D" id="2.30.130.40">
    <property type="entry name" value="LON domain-like"/>
    <property type="match status" value="1"/>
</dbReference>
<dbReference type="RefSeq" id="WP_187725252.1">
    <property type="nucleotide sequence ID" value="NZ_CP060783.1"/>
</dbReference>
<dbReference type="EMBL" id="CP060783">
    <property type="protein sequence ID" value="QNP49709.1"/>
    <property type="molecule type" value="Genomic_DNA"/>
</dbReference>
<gene>
    <name evidence="2" type="ORF">H9K75_07200</name>
</gene>
<dbReference type="Proteomes" id="UP000516028">
    <property type="component" value="Chromosome"/>
</dbReference>
<keyword evidence="3" id="KW-1185">Reference proteome</keyword>
<sequence>MPQQLTLSSLPLFPLGTVLFPDGELALRVFEVRYLDMVRKCHQAGAPFGVVALESGAEVRKAGAAPEQLHRIGTLATIEELNSPQAGLLTLRCKGSDRFQITSQRLLGHGLWIADVSIIPADQSVAIPAELQACADLLANALQSLRERSGEAGSPIHITPTAAQLNDCAWVSNRWCELLPIPLELKQRLMSLDNPLARLELVSDVLEKTGIARL</sequence>
<evidence type="ECO:0000313" key="3">
    <source>
        <dbReference type="Proteomes" id="UP000516028"/>
    </source>
</evidence>
<evidence type="ECO:0000259" key="1">
    <source>
        <dbReference type="PROSITE" id="PS51787"/>
    </source>
</evidence>
<reference evidence="2 3" key="1">
    <citation type="submission" date="2020-08" db="EMBL/GenBank/DDBJ databases">
        <title>Genome sequence of Diaphorobacter aerolatus KACC 16536T.</title>
        <authorList>
            <person name="Hyun D.-W."/>
            <person name="Bae J.-W."/>
        </authorList>
    </citation>
    <scope>NUCLEOTIDE SEQUENCE [LARGE SCALE GENOMIC DNA]</scope>
    <source>
        <strain evidence="2 3">KACC 16536</strain>
    </source>
</reference>
<dbReference type="Pfam" id="PF02190">
    <property type="entry name" value="LON_substr_bdg"/>
    <property type="match status" value="1"/>
</dbReference>
<dbReference type="InterPro" id="IPR046336">
    <property type="entry name" value="Lon_prtase_N_sf"/>
</dbReference>
<name>A0A7H0GN43_9BURK</name>
<dbReference type="InterPro" id="IPR003111">
    <property type="entry name" value="Lon_prtase_N"/>
</dbReference>
<dbReference type="PROSITE" id="PS51787">
    <property type="entry name" value="LON_N"/>
    <property type="match status" value="1"/>
</dbReference>
<dbReference type="InterPro" id="IPR015947">
    <property type="entry name" value="PUA-like_sf"/>
</dbReference>